<dbReference type="AlphaFoldDB" id="A0A3D8SBS8"/>
<protein>
    <recommendedName>
        <fullName evidence="3">Carboxymuconolactone decarboxylase-like domain-containing protein</fullName>
    </recommendedName>
</protein>
<evidence type="ECO:0000313" key="2">
    <source>
        <dbReference type="Proteomes" id="UP000256328"/>
    </source>
</evidence>
<accession>A0A3D8SBS8</accession>
<dbReference type="PANTHER" id="PTHR28180:SF2">
    <property type="entry name" value="PEROXISOMAL PROTEIN 2"/>
    <property type="match status" value="1"/>
</dbReference>
<sequence>MTRAFLTPALLSSISQQPHLPKDSWYFVVATTLCILNRPDQIPTVFQHAVENSIQGGEQSLKQESQLFIARRIRESLIKASAVGGVPKTINALHALKTATPAELQDGPFAPSPSSRRGDLYDTPVSDILQRGQDFFEKIYGKIWQRIMEHMDGSGTEDLGLIGRLTYGYVLSNVNILNHRETSFVLIAALVPQDVNPQLKGHLKGALNGGASVEEVKAVRSIVISVCKAAGMTQLDPDRPGGWGWREEVADL</sequence>
<dbReference type="Gene3D" id="1.20.1290.10">
    <property type="entry name" value="AhpD-like"/>
    <property type="match status" value="1"/>
</dbReference>
<gene>
    <name evidence="1" type="ORF">BP5796_04699</name>
</gene>
<proteinExistence type="predicted"/>
<name>A0A3D8SBS8_9HELO</name>
<dbReference type="PANTHER" id="PTHR28180">
    <property type="entry name" value="CONSERVED MITOCHONDRIAL PROTEIN-RELATED"/>
    <property type="match status" value="1"/>
</dbReference>
<keyword evidence="2" id="KW-1185">Reference proteome</keyword>
<organism evidence="1 2">
    <name type="scientific">Coleophoma crateriformis</name>
    <dbReference type="NCBI Taxonomy" id="565419"/>
    <lineage>
        <taxon>Eukaryota</taxon>
        <taxon>Fungi</taxon>
        <taxon>Dikarya</taxon>
        <taxon>Ascomycota</taxon>
        <taxon>Pezizomycotina</taxon>
        <taxon>Leotiomycetes</taxon>
        <taxon>Helotiales</taxon>
        <taxon>Dermateaceae</taxon>
        <taxon>Coleophoma</taxon>
    </lineage>
</organism>
<dbReference type="Proteomes" id="UP000256328">
    <property type="component" value="Unassembled WGS sequence"/>
</dbReference>
<dbReference type="InterPro" id="IPR052999">
    <property type="entry name" value="PTS1_Protein"/>
</dbReference>
<dbReference type="OrthoDB" id="5537330at2759"/>
<dbReference type="SUPFAM" id="SSF69118">
    <property type="entry name" value="AhpD-like"/>
    <property type="match status" value="1"/>
</dbReference>
<evidence type="ECO:0008006" key="3">
    <source>
        <dbReference type="Google" id="ProtNLM"/>
    </source>
</evidence>
<dbReference type="InterPro" id="IPR029032">
    <property type="entry name" value="AhpD-like"/>
</dbReference>
<evidence type="ECO:0000313" key="1">
    <source>
        <dbReference type="EMBL" id="RDW83208.1"/>
    </source>
</evidence>
<comment type="caution">
    <text evidence="1">The sequence shown here is derived from an EMBL/GenBank/DDBJ whole genome shotgun (WGS) entry which is preliminary data.</text>
</comment>
<dbReference type="EMBL" id="PDLN01000006">
    <property type="protein sequence ID" value="RDW83208.1"/>
    <property type="molecule type" value="Genomic_DNA"/>
</dbReference>
<reference evidence="1 2" key="1">
    <citation type="journal article" date="2018" name="IMA Fungus">
        <title>IMA Genome-F 9: Draft genome sequence of Annulohypoxylon stygium, Aspergillus mulundensis, Berkeleyomyces basicola (syn. Thielaviopsis basicola), Ceratocystis smalleyi, two Cercospora beticola strains, Coleophoma cylindrospora, Fusarium fracticaudum, Phialophora cf. hyalina, and Morchella septimelata.</title>
        <authorList>
            <person name="Wingfield B.D."/>
            <person name="Bills G.F."/>
            <person name="Dong Y."/>
            <person name="Huang W."/>
            <person name="Nel W.J."/>
            <person name="Swalarsk-Parry B.S."/>
            <person name="Vaghefi N."/>
            <person name="Wilken P.M."/>
            <person name="An Z."/>
            <person name="de Beer Z.W."/>
            <person name="De Vos L."/>
            <person name="Chen L."/>
            <person name="Duong T.A."/>
            <person name="Gao Y."/>
            <person name="Hammerbacher A."/>
            <person name="Kikkert J.R."/>
            <person name="Li Y."/>
            <person name="Li H."/>
            <person name="Li K."/>
            <person name="Li Q."/>
            <person name="Liu X."/>
            <person name="Ma X."/>
            <person name="Naidoo K."/>
            <person name="Pethybridge S.J."/>
            <person name="Sun J."/>
            <person name="Steenkamp E.T."/>
            <person name="van der Nest M.A."/>
            <person name="van Wyk S."/>
            <person name="Wingfield M.J."/>
            <person name="Xiong C."/>
            <person name="Yue Q."/>
            <person name="Zhang X."/>
        </authorList>
    </citation>
    <scope>NUCLEOTIDE SEQUENCE [LARGE SCALE GENOMIC DNA]</scope>
    <source>
        <strain evidence="1 2">BP5796</strain>
    </source>
</reference>